<dbReference type="AlphaFoldDB" id="A0A3Q1D8X4"/>
<proteinExistence type="predicted"/>
<reference evidence="1 2" key="1">
    <citation type="submission" date="2022-01" db="EMBL/GenBank/DDBJ databases">
        <title>A chromosome-scale genome assembly of the false clownfish, Amphiprion ocellaris.</title>
        <authorList>
            <person name="Ryu T."/>
        </authorList>
    </citation>
    <scope>NUCLEOTIDE SEQUENCE [LARGE SCALE GENOMIC DNA]</scope>
</reference>
<gene>
    <name evidence="1" type="primary">UFM1</name>
</gene>
<dbReference type="Ensembl" id="ENSAOCT00000030425.2">
    <property type="protein sequence ID" value="ENSAOCP00000027396.2"/>
    <property type="gene ID" value="ENSAOCG00000016255.2"/>
</dbReference>
<evidence type="ECO:0000313" key="1">
    <source>
        <dbReference type="Ensembl" id="ENSAOCP00000027396.2"/>
    </source>
</evidence>
<sequence>SGFALPLATVFSSRHSKFQVSSPEYPGFIIKPAAFPHITRVREGIRFQNKPVSSILKTCSGLYPPSSVIALNFQGVTKGVV</sequence>
<dbReference type="GeneTree" id="ENSGT00940000178447"/>
<evidence type="ECO:0000313" key="2">
    <source>
        <dbReference type="Proteomes" id="UP001501940"/>
    </source>
</evidence>
<dbReference type="Proteomes" id="UP001501940">
    <property type="component" value="Chromosome 1"/>
</dbReference>
<organism evidence="1 2">
    <name type="scientific">Amphiprion ocellaris</name>
    <name type="common">Clown anemonefish</name>
    <dbReference type="NCBI Taxonomy" id="80972"/>
    <lineage>
        <taxon>Eukaryota</taxon>
        <taxon>Metazoa</taxon>
        <taxon>Chordata</taxon>
        <taxon>Craniata</taxon>
        <taxon>Vertebrata</taxon>
        <taxon>Euteleostomi</taxon>
        <taxon>Actinopterygii</taxon>
        <taxon>Neopterygii</taxon>
        <taxon>Teleostei</taxon>
        <taxon>Neoteleostei</taxon>
        <taxon>Acanthomorphata</taxon>
        <taxon>Ovalentaria</taxon>
        <taxon>Pomacentridae</taxon>
        <taxon>Amphiprion</taxon>
    </lineage>
</organism>
<reference evidence="1" key="2">
    <citation type="submission" date="2025-08" db="UniProtKB">
        <authorList>
            <consortium name="Ensembl"/>
        </authorList>
    </citation>
    <scope>IDENTIFICATION</scope>
</reference>
<protein>
    <submittedName>
        <fullName evidence="1">Uncharacterized protein</fullName>
    </submittedName>
</protein>
<reference evidence="1" key="3">
    <citation type="submission" date="2025-09" db="UniProtKB">
        <authorList>
            <consortium name="Ensembl"/>
        </authorList>
    </citation>
    <scope>IDENTIFICATION</scope>
</reference>
<name>A0A3Q1D8X4_AMPOC</name>
<accession>A0A3Q1D8X4</accession>
<keyword evidence="2" id="KW-1185">Reference proteome</keyword>